<dbReference type="EMBL" id="CM043015">
    <property type="protein sequence ID" value="KAI4470774.1"/>
    <property type="molecule type" value="Genomic_DNA"/>
</dbReference>
<name>A0ACB9TVH6_HOLOL</name>
<dbReference type="Proteomes" id="UP001056778">
    <property type="component" value="Chromosome 1"/>
</dbReference>
<evidence type="ECO:0000313" key="2">
    <source>
        <dbReference type="Proteomes" id="UP001056778"/>
    </source>
</evidence>
<comment type="caution">
    <text evidence="1">The sequence shown here is derived from an EMBL/GenBank/DDBJ whole genome shotgun (WGS) entry which is preliminary data.</text>
</comment>
<sequence length="488" mass="55567">MAYYVIAGKPDCPSFVHVAYVCNYLKNNLPNFKYRKIQIQTGEWEYWLATINTEYDWHHTQSPIIWKEVARSGGRATLIGGISDFWEYCYDYYGLESILPKQDLISLVEDNIQIFDAEKLAKEEDETCSLRIVTIMGVINPYVQCLLPQLLQIKGLAGRNGILLRLFDLDLDDEERRDYLLEMMENLTVINTHVYLVATFEQALDNCDLFLYLGDNTAETVEDKNCWYIKNTYVGHMIADNINTYAKKTIKVVFAGLQTPNCFIATIVCQNCTRIKLPNVISITADLGDCHLNIVAKECNIPLSKLGAPPVWGITEYLFVDVGSIIKKCETRRPYLRAIRTSGGSTLPLGRITSELRYIKYLTDDIPNLMGKVANIRNTAQERLGRPTTYSKVSAIIKALQIWFSNKSSDEIISLGVLSNGCFGFPTGIIISQPAIYNGKTWSPFQDFPIQEYAKKEIEKLITPIFVVHEDFDICNENPRSSIKRFII</sequence>
<reference evidence="1" key="1">
    <citation type="submission" date="2022-04" db="EMBL/GenBank/DDBJ databases">
        <title>Chromosome-scale genome assembly of Holotrichia oblita Faldermann.</title>
        <authorList>
            <person name="Rongchong L."/>
        </authorList>
    </citation>
    <scope>NUCLEOTIDE SEQUENCE</scope>
    <source>
        <strain evidence="1">81SQS9</strain>
    </source>
</reference>
<evidence type="ECO:0000313" key="1">
    <source>
        <dbReference type="EMBL" id="KAI4470774.1"/>
    </source>
</evidence>
<protein>
    <submittedName>
        <fullName evidence="1">Malate dehydrogenase</fullName>
    </submittedName>
</protein>
<accession>A0ACB9TVH6</accession>
<gene>
    <name evidence="1" type="ORF">MML48_1g05116</name>
</gene>
<organism evidence="1 2">
    <name type="scientific">Holotrichia oblita</name>
    <name type="common">Chafer beetle</name>
    <dbReference type="NCBI Taxonomy" id="644536"/>
    <lineage>
        <taxon>Eukaryota</taxon>
        <taxon>Metazoa</taxon>
        <taxon>Ecdysozoa</taxon>
        <taxon>Arthropoda</taxon>
        <taxon>Hexapoda</taxon>
        <taxon>Insecta</taxon>
        <taxon>Pterygota</taxon>
        <taxon>Neoptera</taxon>
        <taxon>Endopterygota</taxon>
        <taxon>Coleoptera</taxon>
        <taxon>Polyphaga</taxon>
        <taxon>Scarabaeiformia</taxon>
        <taxon>Scarabaeidae</taxon>
        <taxon>Melolonthinae</taxon>
        <taxon>Holotrichia</taxon>
    </lineage>
</organism>
<keyword evidence="2" id="KW-1185">Reference proteome</keyword>
<proteinExistence type="predicted"/>